<sequence length="103" mass="12051">MIFIKYELGTDTRSMVTLIHYNPSILSDEIMQNGVLVEKIPEPIPQNGKTEVLYYNIKTKEFWYEYIDIPKTQERTIQERMQSLEQSNAEMMAMIATMATPKV</sequence>
<reference evidence="1 2" key="1">
    <citation type="submission" date="2018-11" db="EMBL/GenBank/DDBJ databases">
        <title>Genome sequencing and assembly of Clostridium tagluense strain A121.</title>
        <authorList>
            <person name="Murakami T."/>
            <person name="Segawa T."/>
            <person name="Shcherbakova V.A."/>
            <person name="Mori H."/>
            <person name="Yoshimura Y."/>
        </authorList>
    </citation>
    <scope>NUCLEOTIDE SEQUENCE [LARGE SCALE GENOMIC DNA]</scope>
    <source>
        <strain evidence="1 2">A121</strain>
    </source>
</reference>
<comment type="caution">
    <text evidence="1">The sequence shown here is derived from an EMBL/GenBank/DDBJ whole genome shotgun (WGS) entry which is preliminary data.</text>
</comment>
<dbReference type="AlphaFoldDB" id="A0A401UUR8"/>
<evidence type="ECO:0000313" key="1">
    <source>
        <dbReference type="EMBL" id="GCD13281.1"/>
    </source>
</evidence>
<protein>
    <submittedName>
        <fullName evidence="1">Uncharacterized protein</fullName>
    </submittedName>
</protein>
<proteinExistence type="predicted"/>
<gene>
    <name evidence="1" type="ORF">Ctaglu_49040</name>
</gene>
<name>A0A401UUR8_9CLOT</name>
<accession>A0A401UUR8</accession>
<dbReference type="Proteomes" id="UP000287872">
    <property type="component" value="Unassembled WGS sequence"/>
</dbReference>
<dbReference type="EMBL" id="BHYK01000088">
    <property type="protein sequence ID" value="GCD13281.1"/>
    <property type="molecule type" value="Genomic_DNA"/>
</dbReference>
<keyword evidence="2" id="KW-1185">Reference proteome</keyword>
<dbReference type="RefSeq" id="WP_125006677.1">
    <property type="nucleotide sequence ID" value="NZ_BHYK01000088.1"/>
</dbReference>
<dbReference type="OrthoDB" id="2476654at2"/>
<evidence type="ECO:0000313" key="2">
    <source>
        <dbReference type="Proteomes" id="UP000287872"/>
    </source>
</evidence>
<organism evidence="1 2">
    <name type="scientific">Clostridium tagluense</name>
    <dbReference type="NCBI Taxonomy" id="360422"/>
    <lineage>
        <taxon>Bacteria</taxon>
        <taxon>Bacillati</taxon>
        <taxon>Bacillota</taxon>
        <taxon>Clostridia</taxon>
        <taxon>Eubacteriales</taxon>
        <taxon>Clostridiaceae</taxon>
        <taxon>Clostridium</taxon>
    </lineage>
</organism>